<dbReference type="PANTHER" id="PTHR19848:SF8">
    <property type="entry name" value="F-BOX AND WD REPEAT DOMAIN CONTAINING 7"/>
    <property type="match status" value="1"/>
</dbReference>
<dbReference type="PROSITE" id="PS00678">
    <property type="entry name" value="WD_REPEATS_1"/>
    <property type="match status" value="1"/>
</dbReference>
<dbReference type="SUPFAM" id="SSF50978">
    <property type="entry name" value="WD40 repeat-like"/>
    <property type="match status" value="1"/>
</dbReference>
<sequence length="405" mass="45082">MGARGSCSCKPQRYGHRCRQRIGCTAKNESLPSNGLVRGQQGDIFTCKFSPDGKTLVIGGRSNMISMYDTMTWGLEQNIGLANEHKSNEPSEIRVIDFSQDGKLMVVGMGSGLVYVYQNGNHEGKAGDVKALPIGKPSWKPLHVLKEHTKRITCFSFIGKKCLLSGSRDSKAIFWELDTGTPVKKISPNFQPVNTCAVSSKGLIAIGTVSSPSARPQKNVALSFWNTNMKCIRREWLITYTSDEKGNPNSVIYHDVTAVDFSPDGEILAACLSCALWIFETRSFSRMKKIELPGCCIPSCTFSSSGDYLVFSTTRMDLGWSWEKSGGDRELQSPAVWIYCGKDFKKIKYFHGHRRIIMSCDVAPDERTIASVSKNVYAVDQRVDSNVRLWDMEAAKEEHLHEDDS</sequence>
<name>A0A7S3YKL9_9EUKA</name>
<dbReference type="SMART" id="SM00320">
    <property type="entry name" value="WD40"/>
    <property type="match status" value="5"/>
</dbReference>
<dbReference type="InterPro" id="IPR019775">
    <property type="entry name" value="WD40_repeat_CS"/>
</dbReference>
<dbReference type="Pfam" id="PF00400">
    <property type="entry name" value="WD40"/>
    <property type="match status" value="4"/>
</dbReference>
<keyword evidence="1 3" id="KW-0853">WD repeat</keyword>
<accession>A0A7S3YKL9</accession>
<protein>
    <recommendedName>
        <fullName evidence="5">Anaphase-promoting complex subunit 4 WD40 domain-containing protein</fullName>
    </recommendedName>
</protein>
<dbReference type="PROSITE" id="PS50082">
    <property type="entry name" value="WD_REPEATS_2"/>
    <property type="match status" value="1"/>
</dbReference>
<evidence type="ECO:0000313" key="4">
    <source>
        <dbReference type="EMBL" id="CAE0654544.1"/>
    </source>
</evidence>
<dbReference type="InterPro" id="IPR001680">
    <property type="entry name" value="WD40_rpt"/>
</dbReference>
<gene>
    <name evidence="4" type="ORF">LGLO00237_LOCUS6901</name>
</gene>
<dbReference type="InterPro" id="IPR036322">
    <property type="entry name" value="WD40_repeat_dom_sf"/>
</dbReference>
<reference evidence="4" key="1">
    <citation type="submission" date="2021-01" db="EMBL/GenBank/DDBJ databases">
        <authorList>
            <person name="Corre E."/>
            <person name="Pelletier E."/>
            <person name="Niang G."/>
            <person name="Scheremetjew M."/>
            <person name="Finn R."/>
            <person name="Kale V."/>
            <person name="Holt S."/>
            <person name="Cochrane G."/>
            <person name="Meng A."/>
            <person name="Brown T."/>
            <person name="Cohen L."/>
        </authorList>
    </citation>
    <scope>NUCLEOTIDE SEQUENCE</scope>
    <source>
        <strain evidence="4">CCCM811</strain>
    </source>
</reference>
<evidence type="ECO:0000256" key="1">
    <source>
        <dbReference type="ARBA" id="ARBA00022574"/>
    </source>
</evidence>
<evidence type="ECO:0000256" key="3">
    <source>
        <dbReference type="PROSITE-ProRule" id="PRU00221"/>
    </source>
</evidence>
<dbReference type="AlphaFoldDB" id="A0A7S3YKL9"/>
<evidence type="ECO:0000256" key="2">
    <source>
        <dbReference type="ARBA" id="ARBA00022737"/>
    </source>
</evidence>
<evidence type="ECO:0008006" key="5">
    <source>
        <dbReference type="Google" id="ProtNLM"/>
    </source>
</evidence>
<organism evidence="4">
    <name type="scientific">Lotharella globosa</name>
    <dbReference type="NCBI Taxonomy" id="91324"/>
    <lineage>
        <taxon>Eukaryota</taxon>
        <taxon>Sar</taxon>
        <taxon>Rhizaria</taxon>
        <taxon>Cercozoa</taxon>
        <taxon>Chlorarachniophyceae</taxon>
        <taxon>Lotharella</taxon>
    </lineage>
</organism>
<keyword evidence="2" id="KW-0677">Repeat</keyword>
<dbReference type="EMBL" id="HBIV01009138">
    <property type="protein sequence ID" value="CAE0654544.1"/>
    <property type="molecule type" value="Transcribed_RNA"/>
</dbReference>
<dbReference type="InterPro" id="IPR015943">
    <property type="entry name" value="WD40/YVTN_repeat-like_dom_sf"/>
</dbReference>
<feature type="repeat" description="WD" evidence="3">
    <location>
        <begin position="145"/>
        <end position="185"/>
    </location>
</feature>
<dbReference type="Gene3D" id="2.130.10.10">
    <property type="entry name" value="YVTN repeat-like/Quinoprotein amine dehydrogenase"/>
    <property type="match status" value="2"/>
</dbReference>
<dbReference type="PANTHER" id="PTHR19848">
    <property type="entry name" value="WD40 REPEAT PROTEIN"/>
    <property type="match status" value="1"/>
</dbReference>
<proteinExistence type="predicted"/>